<organism evidence="10">
    <name type="scientific">uncultured Desulfovibrio sp</name>
    <dbReference type="NCBI Taxonomy" id="167968"/>
    <lineage>
        <taxon>Bacteria</taxon>
        <taxon>Pseudomonadati</taxon>
        <taxon>Thermodesulfobacteriota</taxon>
        <taxon>Desulfovibrionia</taxon>
        <taxon>Desulfovibrionales</taxon>
        <taxon>Desulfovibrionaceae</taxon>
        <taxon>Desulfovibrio</taxon>
        <taxon>environmental samples</taxon>
    </lineage>
</organism>
<dbReference type="InterPro" id="IPR011057">
    <property type="entry name" value="Mss4-like_sf"/>
</dbReference>
<dbReference type="PANTHER" id="PTHR43774">
    <property type="entry name" value="PEPTIDE METHIONINE SULFOXIDE REDUCTASE"/>
    <property type="match status" value="1"/>
</dbReference>
<evidence type="ECO:0000256" key="5">
    <source>
        <dbReference type="ARBA" id="ARBA00048488"/>
    </source>
</evidence>
<dbReference type="Gene3D" id="2.170.150.20">
    <property type="entry name" value="Peptide methionine sulfoxide reductase"/>
    <property type="match status" value="1"/>
</dbReference>
<reference evidence="10" key="1">
    <citation type="submission" date="2016-08" db="EMBL/GenBank/DDBJ databases">
        <authorList>
            <person name="Seilhamer J.J."/>
        </authorList>
    </citation>
    <scope>NUCLEOTIDE SEQUENCE</scope>
    <source>
        <strain evidence="10">86-1</strain>
    </source>
</reference>
<dbReference type="NCBIfam" id="NF004036">
    <property type="entry name" value="PRK05508.1"/>
    <property type="match status" value="1"/>
</dbReference>
<dbReference type="GO" id="GO:0033744">
    <property type="term" value="F:L-methionine:thioredoxin-disulfide S-oxidoreductase activity"/>
    <property type="evidence" value="ECO:0007669"/>
    <property type="project" value="RHEA"/>
</dbReference>
<dbReference type="GO" id="GO:0033743">
    <property type="term" value="F:peptide-methionine (R)-S-oxide reductase activity"/>
    <property type="evidence" value="ECO:0007669"/>
    <property type="project" value="UniProtKB-EC"/>
</dbReference>
<comment type="catalytic activity">
    <reaction evidence="4 7">
        <text>L-methionyl-[protein] + [thioredoxin]-disulfide + H2O = L-methionyl-(S)-S-oxide-[protein] + [thioredoxin]-dithiol</text>
        <dbReference type="Rhea" id="RHEA:14217"/>
        <dbReference type="Rhea" id="RHEA-COMP:10698"/>
        <dbReference type="Rhea" id="RHEA-COMP:10700"/>
        <dbReference type="Rhea" id="RHEA-COMP:12313"/>
        <dbReference type="Rhea" id="RHEA-COMP:12315"/>
        <dbReference type="ChEBI" id="CHEBI:15377"/>
        <dbReference type="ChEBI" id="CHEBI:16044"/>
        <dbReference type="ChEBI" id="CHEBI:29950"/>
        <dbReference type="ChEBI" id="CHEBI:44120"/>
        <dbReference type="ChEBI" id="CHEBI:50058"/>
        <dbReference type="EC" id="1.8.4.11"/>
    </reaction>
</comment>
<comment type="function">
    <text evidence="3 7">Has an important function as a repair enzyme for proteins that have been inactivated by oxidation. Catalyzes the reversible oxidation-reduction of methionine sulfoxide in proteins to methionine.</text>
</comment>
<gene>
    <name evidence="10" type="primary">msrAB</name>
    <name evidence="7" type="synonym">msrA</name>
    <name evidence="10" type="ORF">KL86DES1_20242</name>
</gene>
<dbReference type="Gene3D" id="3.30.1060.10">
    <property type="entry name" value="Peptide methionine sulphoxide reductase MsrA"/>
    <property type="match status" value="1"/>
</dbReference>
<evidence type="ECO:0000313" key="10">
    <source>
        <dbReference type="EMBL" id="SCM71854.1"/>
    </source>
</evidence>
<keyword evidence="2" id="KW-0511">Multifunctional enzyme</keyword>
<evidence type="ECO:0000259" key="9">
    <source>
        <dbReference type="PROSITE" id="PS51790"/>
    </source>
</evidence>
<feature type="chain" id="PRO_5011967742" description="Peptide methionine sulfoxide reductase MsrA" evidence="8">
    <location>
        <begin position="30"/>
        <end position="350"/>
    </location>
</feature>
<protein>
    <recommendedName>
        <fullName evidence="7">Peptide methionine sulfoxide reductase MsrA</fullName>
        <shortName evidence="7">Protein-methionine-S-oxide reductase</shortName>
        <ecNumber evidence="7">1.8.4.11</ecNumber>
    </recommendedName>
    <alternativeName>
        <fullName evidence="7">Peptide-methionine (S)-S-oxide reductase</fullName>
        <shortName evidence="7">Peptide Met(O) reductase</shortName>
    </alternativeName>
</protein>
<evidence type="ECO:0000256" key="4">
    <source>
        <dbReference type="ARBA" id="ARBA00047806"/>
    </source>
</evidence>
<dbReference type="GO" id="GO:0008113">
    <property type="term" value="F:peptide-methionine (S)-S-oxide reductase activity"/>
    <property type="evidence" value="ECO:0007669"/>
    <property type="project" value="UniProtKB-UniRule"/>
</dbReference>
<name>A0A212L2R8_9BACT</name>
<dbReference type="NCBIfam" id="TIGR00401">
    <property type="entry name" value="msrA"/>
    <property type="match status" value="1"/>
</dbReference>
<feature type="signal peptide" evidence="8">
    <location>
        <begin position="1"/>
        <end position="29"/>
    </location>
</feature>
<proteinExistence type="inferred from homology"/>
<dbReference type="NCBIfam" id="NF004042">
    <property type="entry name" value="PRK05550.1"/>
    <property type="match status" value="1"/>
</dbReference>
<evidence type="ECO:0000256" key="8">
    <source>
        <dbReference type="SAM" id="SignalP"/>
    </source>
</evidence>
<keyword evidence="1 7" id="KW-0560">Oxidoreductase</keyword>
<dbReference type="InterPro" id="IPR002579">
    <property type="entry name" value="Met_Sox_Rdtase_MsrB_dom"/>
</dbReference>
<evidence type="ECO:0000256" key="7">
    <source>
        <dbReference type="HAMAP-Rule" id="MF_01401"/>
    </source>
</evidence>
<dbReference type="EMBL" id="FMJC01000002">
    <property type="protein sequence ID" value="SCM71854.1"/>
    <property type="molecule type" value="Genomic_DNA"/>
</dbReference>
<dbReference type="SUPFAM" id="SSF55068">
    <property type="entry name" value="Peptide methionine sulfoxide reductase"/>
    <property type="match status" value="1"/>
</dbReference>
<evidence type="ECO:0000256" key="3">
    <source>
        <dbReference type="ARBA" id="ARBA00024679"/>
    </source>
</evidence>
<dbReference type="SUPFAM" id="SSF51316">
    <property type="entry name" value="Mss4-like"/>
    <property type="match status" value="1"/>
</dbReference>
<dbReference type="HAMAP" id="MF_01401">
    <property type="entry name" value="MsrA"/>
    <property type="match status" value="1"/>
</dbReference>
<evidence type="ECO:0000256" key="6">
    <source>
        <dbReference type="ARBA" id="ARBA00048782"/>
    </source>
</evidence>
<sequence>MRDHVLFLILAVFLLCGLYSVVTATKANAAVADSASPSQEAAMKPTYPMPPLNAREADVILRKGTEAPNSGQLTNNKAAGTYVCRQCGAALYSSKDKFASGCGWPSFDDELPGAVRRLPDADGRRVEIVCAHCGGHLGHVFEGEGFTAKNTRHCVNSLSMAFYPAGSPEEAKALAQRAQTAATTGTAIVAGGCFWGVEDAFRRMPGVRDVVSGYTGGRTSNPSYEDVCRGDTGHAEAVRIVFDPAQITYEQILRRFFEIHDPTQLDRQGPDVGDQYRSAVFYLDAEQKAVALKLMNLLREKGYDVVTRLEPAGPFYEAEAYHQRFAERIGRGRCHMSVPRFDEPARGGRF</sequence>
<feature type="domain" description="MsrB" evidence="9">
    <location>
        <begin position="45"/>
        <end position="165"/>
    </location>
</feature>
<dbReference type="Pfam" id="PF01641">
    <property type="entry name" value="SelR"/>
    <property type="match status" value="1"/>
</dbReference>
<dbReference type="InterPro" id="IPR002569">
    <property type="entry name" value="Met_Sox_Rdtase_MsrA_dom"/>
</dbReference>
<dbReference type="PANTHER" id="PTHR43774:SF1">
    <property type="entry name" value="PEPTIDE METHIONINE SULFOXIDE REDUCTASE MSRA 2"/>
    <property type="match status" value="1"/>
</dbReference>
<comment type="similarity">
    <text evidence="7">Belongs to the MsrA Met sulfoxide reductase family.</text>
</comment>
<evidence type="ECO:0000256" key="1">
    <source>
        <dbReference type="ARBA" id="ARBA00023002"/>
    </source>
</evidence>
<dbReference type="RefSeq" id="WP_179979941.1">
    <property type="nucleotide sequence ID" value="NZ_LT608333.1"/>
</dbReference>
<dbReference type="Pfam" id="PF01625">
    <property type="entry name" value="PMSR"/>
    <property type="match status" value="1"/>
</dbReference>
<dbReference type="AlphaFoldDB" id="A0A212L2R8"/>
<comment type="catalytic activity">
    <reaction evidence="5">
        <text>L-methionyl-[protein] + [thioredoxin]-disulfide + H2O = L-methionyl-(R)-S-oxide-[protein] + [thioredoxin]-dithiol</text>
        <dbReference type="Rhea" id="RHEA:24164"/>
        <dbReference type="Rhea" id="RHEA-COMP:10698"/>
        <dbReference type="Rhea" id="RHEA-COMP:10700"/>
        <dbReference type="Rhea" id="RHEA-COMP:12313"/>
        <dbReference type="Rhea" id="RHEA-COMP:12314"/>
        <dbReference type="ChEBI" id="CHEBI:15377"/>
        <dbReference type="ChEBI" id="CHEBI:16044"/>
        <dbReference type="ChEBI" id="CHEBI:29950"/>
        <dbReference type="ChEBI" id="CHEBI:45764"/>
        <dbReference type="ChEBI" id="CHEBI:50058"/>
        <dbReference type="EC" id="1.8.4.12"/>
    </reaction>
</comment>
<comment type="catalytic activity">
    <reaction evidence="6 7">
        <text>[thioredoxin]-disulfide + L-methionine + H2O = L-methionine (S)-S-oxide + [thioredoxin]-dithiol</text>
        <dbReference type="Rhea" id="RHEA:19993"/>
        <dbReference type="Rhea" id="RHEA-COMP:10698"/>
        <dbReference type="Rhea" id="RHEA-COMP:10700"/>
        <dbReference type="ChEBI" id="CHEBI:15377"/>
        <dbReference type="ChEBI" id="CHEBI:29950"/>
        <dbReference type="ChEBI" id="CHEBI:50058"/>
        <dbReference type="ChEBI" id="CHEBI:57844"/>
        <dbReference type="ChEBI" id="CHEBI:58772"/>
        <dbReference type="EC" id="1.8.4.11"/>
    </reaction>
</comment>
<accession>A0A212L2R8</accession>
<keyword evidence="8" id="KW-0732">Signal</keyword>
<feature type="active site" evidence="7">
    <location>
        <position position="193"/>
    </location>
</feature>
<dbReference type="InterPro" id="IPR036509">
    <property type="entry name" value="Met_Sox_Rdtase_MsrA_sf"/>
</dbReference>
<dbReference type="PROSITE" id="PS51790">
    <property type="entry name" value="MSRB"/>
    <property type="match status" value="1"/>
</dbReference>
<dbReference type="EC" id="1.8.4.11" evidence="7"/>
<evidence type="ECO:0000256" key="2">
    <source>
        <dbReference type="ARBA" id="ARBA00023268"/>
    </source>
</evidence>